<dbReference type="EMBL" id="JACSDZ010000019">
    <property type="protein sequence ID" value="KAF7383083.1"/>
    <property type="molecule type" value="Genomic_DNA"/>
</dbReference>
<comment type="similarity">
    <text evidence="1">Belongs to the CTNNBIP1 family.</text>
</comment>
<keyword evidence="5" id="KW-1185">Reference proteome</keyword>
<organism evidence="4 5">
    <name type="scientific">Vespula germanica</name>
    <name type="common">German yellow jacket</name>
    <name type="synonym">Paravespula germanica</name>
    <dbReference type="NCBI Taxonomy" id="30212"/>
    <lineage>
        <taxon>Eukaryota</taxon>
        <taxon>Metazoa</taxon>
        <taxon>Ecdysozoa</taxon>
        <taxon>Arthropoda</taxon>
        <taxon>Hexapoda</taxon>
        <taxon>Insecta</taxon>
        <taxon>Pterygota</taxon>
        <taxon>Neoptera</taxon>
        <taxon>Endopterygota</taxon>
        <taxon>Hymenoptera</taxon>
        <taxon>Apocrita</taxon>
        <taxon>Aculeata</taxon>
        <taxon>Vespoidea</taxon>
        <taxon>Vespidae</taxon>
        <taxon>Vespinae</taxon>
        <taxon>Vespula</taxon>
    </lineage>
</organism>
<dbReference type="Proteomes" id="UP000617340">
    <property type="component" value="Unassembled WGS sequence"/>
</dbReference>
<name>A0A834J6Z4_VESGE</name>
<sequence length="193" mass="21871">MSSHGKAETERLKQNLEEQLDRLVQQLEDLEECKDEMTNEEYEEAKEETMEQLRELNESLQRMISGNMTLINQLGAMQLAAQAAISAAFKTPAVIRMFGRREPDQLKERLFQIERDVKLGKLNKDAADRLRAEVLSALRQLGEKLDPSELQLLEKFSLNSIDATSYEQVTEAVEKGQMALAAVGKEVRATQST</sequence>
<dbReference type="AlphaFoldDB" id="A0A834J6Z4"/>
<gene>
    <name evidence="4" type="ORF">HZH68_014932</name>
</gene>
<comment type="caution">
    <text evidence="4">The sequence shown here is derived from an EMBL/GenBank/DDBJ whole genome shotgun (WGS) entry which is preliminary data.</text>
</comment>
<evidence type="ECO:0000256" key="2">
    <source>
        <dbReference type="SAM" id="Coils"/>
    </source>
</evidence>
<evidence type="ECO:0000259" key="3">
    <source>
        <dbReference type="Pfam" id="PF06384"/>
    </source>
</evidence>
<protein>
    <recommendedName>
        <fullName evidence="3">Beta-catenin-interacting ICAT domain-containing protein</fullName>
    </recommendedName>
</protein>
<feature type="domain" description="Beta-catenin-interacting ICAT" evidence="3">
    <location>
        <begin position="113"/>
        <end position="189"/>
    </location>
</feature>
<proteinExistence type="inferred from homology"/>
<accession>A0A834J6Z4</accession>
<dbReference type="PANTHER" id="PTHR16505:SF8">
    <property type="entry name" value="PROTEIN LZIC"/>
    <property type="match status" value="1"/>
</dbReference>
<evidence type="ECO:0000256" key="1">
    <source>
        <dbReference type="ARBA" id="ARBA00006505"/>
    </source>
</evidence>
<dbReference type="PANTHER" id="PTHR16505">
    <property type="entry name" value="PROTEIN LZIC"/>
    <property type="match status" value="1"/>
</dbReference>
<dbReference type="InterPro" id="IPR040065">
    <property type="entry name" value="LZIC"/>
</dbReference>
<keyword evidence="2" id="KW-0175">Coiled coil</keyword>
<dbReference type="Gene3D" id="1.10.10.490">
    <property type="entry name" value="Beta-catenin-interacting ICAT"/>
    <property type="match status" value="1"/>
</dbReference>
<evidence type="ECO:0000313" key="4">
    <source>
        <dbReference type="EMBL" id="KAF7383083.1"/>
    </source>
</evidence>
<reference evidence="4" key="1">
    <citation type="journal article" date="2020" name="G3 (Bethesda)">
        <title>High-Quality Assemblies for Three Invasive Social Wasps from the &lt;i&gt;Vespula&lt;/i&gt; Genus.</title>
        <authorList>
            <person name="Harrop T.W.R."/>
            <person name="Guhlin J."/>
            <person name="McLaughlin G.M."/>
            <person name="Permina E."/>
            <person name="Stockwell P."/>
            <person name="Gilligan J."/>
            <person name="Le Lec M.F."/>
            <person name="Gruber M.A.M."/>
            <person name="Quinn O."/>
            <person name="Lovegrove M."/>
            <person name="Duncan E.J."/>
            <person name="Remnant E.J."/>
            <person name="Van Eeckhoven J."/>
            <person name="Graham B."/>
            <person name="Knapp R.A."/>
            <person name="Langford K.W."/>
            <person name="Kronenberg Z."/>
            <person name="Press M.O."/>
            <person name="Eacker S.M."/>
            <person name="Wilson-Rankin E.E."/>
            <person name="Purcell J."/>
            <person name="Lester P.J."/>
            <person name="Dearden P.K."/>
        </authorList>
    </citation>
    <scope>NUCLEOTIDE SEQUENCE</scope>
    <source>
        <strain evidence="4">Linc-1</strain>
    </source>
</reference>
<dbReference type="InterPro" id="IPR036911">
    <property type="entry name" value="ICAT_sf"/>
</dbReference>
<dbReference type="GO" id="GO:0008013">
    <property type="term" value="F:beta-catenin binding"/>
    <property type="evidence" value="ECO:0007669"/>
    <property type="project" value="InterPro"/>
</dbReference>
<dbReference type="Pfam" id="PF06384">
    <property type="entry name" value="ICAT"/>
    <property type="match status" value="1"/>
</dbReference>
<feature type="coiled-coil region" evidence="2">
    <location>
        <begin position="6"/>
        <end position="66"/>
    </location>
</feature>
<evidence type="ECO:0000313" key="5">
    <source>
        <dbReference type="Proteomes" id="UP000617340"/>
    </source>
</evidence>
<dbReference type="InterPro" id="IPR009428">
    <property type="entry name" value="ICAT_dom"/>
</dbReference>